<gene>
    <name evidence="15" type="primary">LOC113696729</name>
</gene>
<dbReference type="InterPro" id="IPR042197">
    <property type="entry name" value="Apaf_helical"/>
</dbReference>
<dbReference type="Proteomes" id="UP001652660">
    <property type="component" value="Chromosome 6e"/>
</dbReference>
<evidence type="ECO:0000256" key="5">
    <source>
        <dbReference type="ARBA" id="ARBA00022614"/>
    </source>
</evidence>
<evidence type="ECO:0000313" key="14">
    <source>
        <dbReference type="Proteomes" id="UP001652660"/>
    </source>
</evidence>
<dbReference type="GO" id="GO:0009626">
    <property type="term" value="P:plant-type hypersensitive response"/>
    <property type="evidence" value="ECO:0007669"/>
    <property type="project" value="UniProtKB-KW"/>
</dbReference>
<evidence type="ECO:0000256" key="9">
    <source>
        <dbReference type="ARBA" id="ARBA00022821"/>
    </source>
</evidence>
<keyword evidence="10" id="KW-0067">ATP-binding</keyword>
<evidence type="ECO:0000256" key="11">
    <source>
        <dbReference type="SAM" id="MobiDB-lite"/>
    </source>
</evidence>
<keyword evidence="8" id="KW-0547">Nucleotide-binding</keyword>
<name>A0A6P6T1E3_COFAR</name>
<evidence type="ECO:0000259" key="13">
    <source>
        <dbReference type="Pfam" id="PF23559"/>
    </source>
</evidence>
<feature type="region of interest" description="Disordered" evidence="11">
    <location>
        <begin position="718"/>
        <end position="738"/>
    </location>
</feature>
<dbReference type="InterPro" id="IPR044974">
    <property type="entry name" value="Disease_R_plants"/>
</dbReference>
<dbReference type="SUPFAM" id="SSF52540">
    <property type="entry name" value="P-loop containing nucleoside triphosphate hydrolases"/>
    <property type="match status" value="1"/>
</dbReference>
<feature type="compositionally biased region" description="Low complexity" evidence="11">
    <location>
        <begin position="721"/>
        <end position="733"/>
    </location>
</feature>
<keyword evidence="14" id="KW-1185">Reference proteome</keyword>
<evidence type="ECO:0000256" key="3">
    <source>
        <dbReference type="ARBA" id="ARBA00008894"/>
    </source>
</evidence>
<dbReference type="SUPFAM" id="SSF52058">
    <property type="entry name" value="L domain-like"/>
    <property type="match status" value="1"/>
</dbReference>
<dbReference type="OrthoDB" id="1935686at2759"/>
<dbReference type="InterPro" id="IPR036388">
    <property type="entry name" value="WH-like_DNA-bd_sf"/>
</dbReference>
<feature type="region of interest" description="Disordered" evidence="11">
    <location>
        <begin position="1"/>
        <end position="39"/>
    </location>
</feature>
<evidence type="ECO:0000256" key="8">
    <source>
        <dbReference type="ARBA" id="ARBA00022741"/>
    </source>
</evidence>
<protein>
    <submittedName>
        <fullName evidence="15">Late blight resistance protein homolog R1B-17</fullName>
    </submittedName>
</protein>
<dbReference type="PANTHER" id="PTHR23155:SF1152">
    <property type="entry name" value="AAA+ ATPASE DOMAIN-CONTAINING PROTEIN"/>
    <property type="match status" value="1"/>
</dbReference>
<feature type="domain" description="NB-ARC" evidence="12">
    <location>
        <begin position="151"/>
        <end position="321"/>
    </location>
</feature>
<dbReference type="GO" id="GO:0043531">
    <property type="term" value="F:ADP binding"/>
    <property type="evidence" value="ECO:0007669"/>
    <property type="project" value="InterPro"/>
</dbReference>
<proteinExistence type="inferred from homology"/>
<evidence type="ECO:0000259" key="12">
    <source>
        <dbReference type="Pfam" id="PF00931"/>
    </source>
</evidence>
<dbReference type="Gene3D" id="3.40.50.300">
    <property type="entry name" value="P-loop containing nucleotide triphosphate hydrolases"/>
    <property type="match status" value="1"/>
</dbReference>
<keyword evidence="7" id="KW-0677">Repeat</keyword>
<comment type="similarity">
    <text evidence="3">Belongs to the disease resistance NB-LRR family.</text>
</comment>
<dbReference type="Pfam" id="PF00931">
    <property type="entry name" value="NB-ARC"/>
    <property type="match status" value="1"/>
</dbReference>
<dbReference type="FunFam" id="1.10.10.10:FF:000322">
    <property type="entry name" value="Probable disease resistance protein At1g63360"/>
    <property type="match status" value="1"/>
</dbReference>
<evidence type="ECO:0000256" key="7">
    <source>
        <dbReference type="ARBA" id="ARBA00022737"/>
    </source>
</evidence>
<keyword evidence="4" id="KW-0963">Cytoplasm</keyword>
<reference evidence="14" key="1">
    <citation type="journal article" date="2025" name="Foods">
        <title>Unveiling the Microbial Signatures of Arabica Coffee Cherries: Insights into Ripeness Specific Diversity, Functional Traits, and Implications for Quality and Safety.</title>
        <authorList>
            <consortium name="RefSeq"/>
            <person name="Tenea G.N."/>
            <person name="Cifuentes V."/>
            <person name="Reyes P."/>
            <person name="Cevallos-Vallejos M."/>
        </authorList>
    </citation>
    <scope>NUCLEOTIDE SEQUENCE [LARGE SCALE GENOMIC DNA]</scope>
</reference>
<sequence length="757" mass="85960">MEGTRSGRDRGCGRKQPSNERGNREPIPKPNPEPRVDPNAQVAAAIQRMTDLLAQVVEHQGQNPNPQPGNPGNHIEEMAYKIEFLIDSSLVGDIPHSSSMSLDSILEQIEIIKAEAMKIIDTERHDVKGKDVTQRVNDMPSRINDVVVGLEDEAKSIIERLTRGSSQVQIIHIVGMAGLGKTTLAKKVYCHPSVTSHFHARAWCTISQVYHQKRLLLEILTCIEPEHSDEFLEKCETDLVLILKQKLGKKRYLIVLDDVWDIEAWNALKDSFPENKDGNAVIITSRIRGVAPQDKSVKELPLRQLTHDESWRLLKQKLCPRNYLLLPKLCELRMQIGEKCQGLPLTIVILAGILSNIGQDGWEDVVESLSAHTVSTTDQCTATLELSYDHLPDRLKPCFLYLGAFPEDQEYTPKSLIQLWVAEGFVRKSQIKSSEDVANDYMMDLTGRSLIMVSKTSSIGGVKACRVHDLLHEFCLTKAKGDNFFQLVRRYNELYTLHIPHYLRRLCIYSEPEHIRESRLFSPTIRSLLFFAHGKTNQEKSFHEKKWFDHSFIFHAFKLVRVLDLSQIHLGFTFPREIELLVLLRYLAVMVDMLSIPSSIANLLNWETFIVRSGMSISLPDTIWNLKKLRHLHIDGFDWPIDNLDNSSNLCNLVSFSGAIPGQVIQNVSKYPQDEMPNFECSCRRHKFMLFSLLLALILISSEASRFPKDMWKQMLPKRLPSPSSAPSRGSNSVATASTDSELHLKGLTKNLILPCL</sequence>
<dbReference type="Gene3D" id="3.80.10.10">
    <property type="entry name" value="Ribonuclease Inhibitor"/>
    <property type="match status" value="1"/>
</dbReference>
<dbReference type="GO" id="GO:0051607">
    <property type="term" value="P:defense response to virus"/>
    <property type="evidence" value="ECO:0007669"/>
    <property type="project" value="UniProtKB-ARBA"/>
</dbReference>
<dbReference type="InterPro" id="IPR027417">
    <property type="entry name" value="P-loop_NTPase"/>
</dbReference>
<evidence type="ECO:0000256" key="1">
    <source>
        <dbReference type="ARBA" id="ARBA00002074"/>
    </source>
</evidence>
<comment type="subcellular location">
    <subcellularLocation>
        <location evidence="2">Cytoplasm</location>
    </subcellularLocation>
</comment>
<comment type="function">
    <text evidence="1">Confers resistance to late blight (Phytophthora infestans) races carrying the avirulence gene Avr1. Resistance proteins guard the plant against pathogens that contain an appropriate avirulence protein via an indirect interaction with this avirulence protein. That triggers a defense system including the hypersensitive response, which restricts the pathogen growth.</text>
</comment>
<dbReference type="Pfam" id="PF23559">
    <property type="entry name" value="WHD_DRP"/>
    <property type="match status" value="1"/>
</dbReference>
<dbReference type="InterPro" id="IPR002182">
    <property type="entry name" value="NB-ARC"/>
</dbReference>
<dbReference type="Gene3D" id="1.10.8.430">
    <property type="entry name" value="Helical domain of apoptotic protease-activating factors"/>
    <property type="match status" value="1"/>
</dbReference>
<evidence type="ECO:0000313" key="15">
    <source>
        <dbReference type="RefSeq" id="XP_027071910.1"/>
    </source>
</evidence>
<dbReference type="InterPro" id="IPR058922">
    <property type="entry name" value="WHD_DRP"/>
</dbReference>
<dbReference type="PANTHER" id="PTHR23155">
    <property type="entry name" value="DISEASE RESISTANCE PROTEIN RP"/>
    <property type="match status" value="1"/>
</dbReference>
<dbReference type="GeneID" id="113696729"/>
<dbReference type="RefSeq" id="XP_027071910.1">
    <property type="nucleotide sequence ID" value="XM_027216109.1"/>
</dbReference>
<dbReference type="Gene3D" id="1.10.10.10">
    <property type="entry name" value="Winged helix-like DNA-binding domain superfamily/Winged helix DNA-binding domain"/>
    <property type="match status" value="1"/>
</dbReference>
<dbReference type="GO" id="GO:0005524">
    <property type="term" value="F:ATP binding"/>
    <property type="evidence" value="ECO:0007669"/>
    <property type="project" value="UniProtKB-KW"/>
</dbReference>
<dbReference type="FunFam" id="3.40.50.300:FF:001091">
    <property type="entry name" value="Probable disease resistance protein At1g61300"/>
    <property type="match status" value="1"/>
</dbReference>
<evidence type="ECO:0000256" key="2">
    <source>
        <dbReference type="ARBA" id="ARBA00004496"/>
    </source>
</evidence>
<dbReference type="PRINTS" id="PR00364">
    <property type="entry name" value="DISEASERSIST"/>
</dbReference>
<organism evidence="14 15">
    <name type="scientific">Coffea arabica</name>
    <name type="common">Arabian coffee</name>
    <dbReference type="NCBI Taxonomy" id="13443"/>
    <lineage>
        <taxon>Eukaryota</taxon>
        <taxon>Viridiplantae</taxon>
        <taxon>Streptophyta</taxon>
        <taxon>Embryophyta</taxon>
        <taxon>Tracheophyta</taxon>
        <taxon>Spermatophyta</taxon>
        <taxon>Magnoliopsida</taxon>
        <taxon>eudicotyledons</taxon>
        <taxon>Gunneridae</taxon>
        <taxon>Pentapetalae</taxon>
        <taxon>asterids</taxon>
        <taxon>lamiids</taxon>
        <taxon>Gentianales</taxon>
        <taxon>Rubiaceae</taxon>
        <taxon>Ixoroideae</taxon>
        <taxon>Gardenieae complex</taxon>
        <taxon>Bertiereae - Coffeeae clade</taxon>
        <taxon>Coffeeae</taxon>
        <taxon>Coffea</taxon>
    </lineage>
</organism>
<evidence type="ECO:0000256" key="4">
    <source>
        <dbReference type="ARBA" id="ARBA00022490"/>
    </source>
</evidence>
<dbReference type="InterPro" id="IPR032675">
    <property type="entry name" value="LRR_dom_sf"/>
</dbReference>
<dbReference type="GO" id="GO:0005737">
    <property type="term" value="C:cytoplasm"/>
    <property type="evidence" value="ECO:0007669"/>
    <property type="project" value="UniProtKB-SubCell"/>
</dbReference>
<feature type="domain" description="Disease resistance protein winged helix" evidence="13">
    <location>
        <begin position="405"/>
        <end position="474"/>
    </location>
</feature>
<evidence type="ECO:0000256" key="10">
    <source>
        <dbReference type="ARBA" id="ARBA00022840"/>
    </source>
</evidence>
<keyword evidence="5" id="KW-0433">Leucine-rich repeat</keyword>
<evidence type="ECO:0000256" key="6">
    <source>
        <dbReference type="ARBA" id="ARBA00022667"/>
    </source>
</evidence>
<keyword evidence="9" id="KW-0611">Plant defense</keyword>
<reference evidence="15" key="2">
    <citation type="submission" date="2025-08" db="UniProtKB">
        <authorList>
            <consortium name="RefSeq"/>
        </authorList>
    </citation>
    <scope>IDENTIFICATION</scope>
    <source>
        <tissue evidence="15">Leaves</tissue>
    </source>
</reference>
<keyword evidence="6" id="KW-0381">Hypersensitive response</keyword>
<accession>A0A6P6T1E3</accession>
<feature type="compositionally biased region" description="Basic and acidic residues" evidence="11">
    <location>
        <begin position="1"/>
        <end position="36"/>
    </location>
</feature>
<dbReference type="AlphaFoldDB" id="A0A6P6T1E3"/>